<dbReference type="Gene3D" id="3.30.300.30">
    <property type="match status" value="1"/>
</dbReference>
<dbReference type="GO" id="GO:0043041">
    <property type="term" value="P:amino acid activation for nonribosomal peptide biosynthetic process"/>
    <property type="evidence" value="ECO:0007669"/>
    <property type="project" value="TreeGrafter"/>
</dbReference>
<dbReference type="Proteomes" id="UP000483004">
    <property type="component" value="Unassembled WGS sequence"/>
</dbReference>
<name>A0A6L3W6B8_9ACTN</name>
<organism evidence="3 4">
    <name type="scientific">Actinomadura montaniterrae</name>
    <dbReference type="NCBI Taxonomy" id="1803903"/>
    <lineage>
        <taxon>Bacteria</taxon>
        <taxon>Bacillati</taxon>
        <taxon>Actinomycetota</taxon>
        <taxon>Actinomycetes</taxon>
        <taxon>Streptosporangiales</taxon>
        <taxon>Thermomonosporaceae</taxon>
        <taxon>Actinomadura</taxon>
    </lineage>
</organism>
<dbReference type="GO" id="GO:0031177">
    <property type="term" value="F:phosphopantetheine binding"/>
    <property type="evidence" value="ECO:0007669"/>
    <property type="project" value="TreeGrafter"/>
</dbReference>
<dbReference type="GO" id="GO:0016874">
    <property type="term" value="F:ligase activity"/>
    <property type="evidence" value="ECO:0007669"/>
    <property type="project" value="UniProtKB-KW"/>
</dbReference>
<gene>
    <name evidence="3" type="ORF">F9B16_00375</name>
</gene>
<dbReference type="InterPro" id="IPR020845">
    <property type="entry name" value="AMP-binding_CS"/>
</dbReference>
<dbReference type="NCBIfam" id="TIGR01733">
    <property type="entry name" value="AA-adenyl-dom"/>
    <property type="match status" value="1"/>
</dbReference>
<dbReference type="AlphaFoldDB" id="A0A6L3W6B8"/>
<feature type="domain" description="AMP-dependent synthetase/ligase" evidence="1">
    <location>
        <begin position="11"/>
        <end position="367"/>
    </location>
</feature>
<dbReference type="Pfam" id="PF00501">
    <property type="entry name" value="AMP-binding"/>
    <property type="match status" value="1"/>
</dbReference>
<evidence type="ECO:0000259" key="1">
    <source>
        <dbReference type="Pfam" id="PF00501"/>
    </source>
</evidence>
<dbReference type="RefSeq" id="WP_151537754.1">
    <property type="nucleotide sequence ID" value="NZ_WBMR01000001.1"/>
</dbReference>
<dbReference type="InterPro" id="IPR025110">
    <property type="entry name" value="AMP-bd_C"/>
</dbReference>
<dbReference type="GO" id="GO:0044550">
    <property type="term" value="P:secondary metabolite biosynthetic process"/>
    <property type="evidence" value="ECO:0007669"/>
    <property type="project" value="TreeGrafter"/>
</dbReference>
<sequence length="530" mass="55504">MSGGSLYSWFAAGAARHPDAVALEVGNENWTYAELEHAAAVTAALMARRRGEPPRRVGLLCARTLPAYAGYLAALRLGAAVVPLGPGYPAPRNRAMAEATGIDVLLTDEPGAARAAGIAAAARAVIVELPRSPRGLAQTSSPPAPPPASVEPGDIAYILFTSGSTGVPKGVPVTHANVTAFLRSCAERYPVVKGDRVSHTFELTFDPSVCDLFLTWSGGATVVVPVGNEALRPSAYVNRRGITHWFSVPYAVSLGLRAGGVEPGSMPGLRRTRFGGDRLTARQAAAWAEAAPHSAVENTYGPTEAAVFCTAYELPRSPSDWPVTSNGTVPIGRPLPTVEHVVIGPDGRPAAEGELCLRGEQRFPGYLDSRSDAGRFYALPPAAPARVPCRPGPYGPEHWYRTGDRVRVEDGLLVHLGRLDQQVKVRGYRVEPGEVEAVLRRHPDVADAVVFPAGDGDERGLAAIYTGRPVPAADLAAAVLGALPPHMLPGSFEHRAELPVNGNGKVDRARAAAAGAAAGGAARGPVKRIG</sequence>
<dbReference type="OrthoDB" id="3802848at2"/>
<dbReference type="PANTHER" id="PTHR45527">
    <property type="entry name" value="NONRIBOSOMAL PEPTIDE SYNTHETASE"/>
    <property type="match status" value="1"/>
</dbReference>
<keyword evidence="4" id="KW-1185">Reference proteome</keyword>
<dbReference type="Pfam" id="PF13193">
    <property type="entry name" value="AMP-binding_C"/>
    <property type="match status" value="1"/>
</dbReference>
<dbReference type="SUPFAM" id="SSF56801">
    <property type="entry name" value="Acetyl-CoA synthetase-like"/>
    <property type="match status" value="1"/>
</dbReference>
<comment type="caution">
    <text evidence="3">The sequence shown here is derived from an EMBL/GenBank/DDBJ whole genome shotgun (WGS) entry which is preliminary data.</text>
</comment>
<accession>A0A6L3W6B8</accession>
<dbReference type="EMBL" id="WBMR01000001">
    <property type="protein sequence ID" value="KAB2390330.1"/>
    <property type="molecule type" value="Genomic_DNA"/>
</dbReference>
<dbReference type="PANTHER" id="PTHR45527:SF1">
    <property type="entry name" value="FATTY ACID SYNTHASE"/>
    <property type="match status" value="1"/>
</dbReference>
<evidence type="ECO:0000313" key="3">
    <source>
        <dbReference type="EMBL" id="KAB2390330.1"/>
    </source>
</evidence>
<dbReference type="InterPro" id="IPR010071">
    <property type="entry name" value="AA_adenyl_dom"/>
</dbReference>
<feature type="domain" description="AMP-binding enzyme C-terminal" evidence="2">
    <location>
        <begin position="434"/>
        <end position="505"/>
    </location>
</feature>
<evidence type="ECO:0000259" key="2">
    <source>
        <dbReference type="Pfam" id="PF13193"/>
    </source>
</evidence>
<dbReference type="InterPro" id="IPR000873">
    <property type="entry name" value="AMP-dep_synth/lig_dom"/>
</dbReference>
<dbReference type="Gene3D" id="3.40.50.12780">
    <property type="entry name" value="N-terminal domain of ligase-like"/>
    <property type="match status" value="1"/>
</dbReference>
<evidence type="ECO:0000313" key="4">
    <source>
        <dbReference type="Proteomes" id="UP000483004"/>
    </source>
</evidence>
<dbReference type="InterPro" id="IPR042099">
    <property type="entry name" value="ANL_N_sf"/>
</dbReference>
<dbReference type="InterPro" id="IPR045851">
    <property type="entry name" value="AMP-bd_C_sf"/>
</dbReference>
<reference evidence="3 4" key="1">
    <citation type="submission" date="2019-09" db="EMBL/GenBank/DDBJ databases">
        <title>Actinomadura physcomitrii sp. nov., a novel actinomycete isolated from moss [Physcomitrium sphaericum (Ludw) Fuernr].</title>
        <authorList>
            <person name="Liu C."/>
            <person name="Zhuang X."/>
        </authorList>
    </citation>
    <scope>NUCLEOTIDE SEQUENCE [LARGE SCALE GENOMIC DNA]</scope>
    <source>
        <strain evidence="3 4">CYP1-1B</strain>
    </source>
</reference>
<proteinExistence type="predicted"/>
<dbReference type="GO" id="GO:0005737">
    <property type="term" value="C:cytoplasm"/>
    <property type="evidence" value="ECO:0007669"/>
    <property type="project" value="TreeGrafter"/>
</dbReference>
<protein>
    <submittedName>
        <fullName evidence="3">D-alanine--poly(Phosphoribitol) ligase</fullName>
    </submittedName>
</protein>
<dbReference type="PROSITE" id="PS00455">
    <property type="entry name" value="AMP_BINDING"/>
    <property type="match status" value="1"/>
</dbReference>
<keyword evidence="3" id="KW-0436">Ligase</keyword>